<proteinExistence type="predicted"/>
<reference evidence="1 2" key="1">
    <citation type="journal article" date="2010" name="Nature">
        <title>The Ectocarpus genome and the independent evolution of multicellularity in brown algae.</title>
        <authorList>
            <person name="Cock J.M."/>
            <person name="Sterck L."/>
            <person name="Rouze P."/>
            <person name="Scornet D."/>
            <person name="Allen A.E."/>
            <person name="Amoutzias G."/>
            <person name="Anthouard V."/>
            <person name="Artiguenave F."/>
            <person name="Aury J.M."/>
            <person name="Badger J.H."/>
            <person name="Beszteri B."/>
            <person name="Billiau K."/>
            <person name="Bonnet E."/>
            <person name="Bothwell J.H."/>
            <person name="Bowler C."/>
            <person name="Boyen C."/>
            <person name="Brownlee C."/>
            <person name="Carrano C.J."/>
            <person name="Charrier B."/>
            <person name="Cho G.Y."/>
            <person name="Coelho S.M."/>
            <person name="Collen J."/>
            <person name="Corre E."/>
            <person name="Da Silva C."/>
            <person name="Delage L."/>
            <person name="Delaroque N."/>
            <person name="Dittami S.M."/>
            <person name="Doulbeau S."/>
            <person name="Elias M."/>
            <person name="Farnham G."/>
            <person name="Gachon C.M."/>
            <person name="Gschloessl B."/>
            <person name="Heesch S."/>
            <person name="Jabbari K."/>
            <person name="Jubin C."/>
            <person name="Kawai H."/>
            <person name="Kimura K."/>
            <person name="Kloareg B."/>
            <person name="Kupper F.C."/>
            <person name="Lang D."/>
            <person name="Le Bail A."/>
            <person name="Leblanc C."/>
            <person name="Lerouge P."/>
            <person name="Lohr M."/>
            <person name="Lopez P.J."/>
            <person name="Martens C."/>
            <person name="Maumus F."/>
            <person name="Michel G."/>
            <person name="Miranda-Saavedra D."/>
            <person name="Morales J."/>
            <person name="Moreau H."/>
            <person name="Motomura T."/>
            <person name="Nagasato C."/>
            <person name="Napoli C.A."/>
            <person name="Nelson D.R."/>
            <person name="Nyvall-Collen P."/>
            <person name="Peters A.F."/>
            <person name="Pommier C."/>
            <person name="Potin P."/>
            <person name="Poulain J."/>
            <person name="Quesneville H."/>
            <person name="Read B."/>
            <person name="Rensing S.A."/>
            <person name="Ritter A."/>
            <person name="Rousvoal S."/>
            <person name="Samanta M."/>
            <person name="Samson G."/>
            <person name="Schroeder D.C."/>
            <person name="Segurens B."/>
            <person name="Strittmatter M."/>
            <person name="Tonon T."/>
            <person name="Tregear J.W."/>
            <person name="Valentin K."/>
            <person name="von Dassow P."/>
            <person name="Yamagishi T."/>
            <person name="Van de Peer Y."/>
            <person name="Wincker P."/>
        </authorList>
    </citation>
    <scope>NUCLEOTIDE SEQUENCE [LARGE SCALE GENOMIC DNA]</scope>
    <source>
        <strain evidence="2">Ec32 / CCAP1310/4</strain>
    </source>
</reference>
<dbReference type="Proteomes" id="UP000002630">
    <property type="component" value="Linkage Group LG18"/>
</dbReference>
<evidence type="ECO:0000313" key="1">
    <source>
        <dbReference type="EMBL" id="CBJ26767.1"/>
    </source>
</evidence>
<evidence type="ECO:0000313" key="2">
    <source>
        <dbReference type="Proteomes" id="UP000002630"/>
    </source>
</evidence>
<accession>D7G1F9</accession>
<name>D7G1F9_ECTSI</name>
<dbReference type="EMBL" id="FN648652">
    <property type="protein sequence ID" value="CBJ26767.1"/>
    <property type="molecule type" value="Genomic_DNA"/>
</dbReference>
<keyword evidence="2" id="KW-1185">Reference proteome</keyword>
<organism evidence="1 2">
    <name type="scientific">Ectocarpus siliculosus</name>
    <name type="common">Brown alga</name>
    <name type="synonym">Conferva siliculosa</name>
    <dbReference type="NCBI Taxonomy" id="2880"/>
    <lineage>
        <taxon>Eukaryota</taxon>
        <taxon>Sar</taxon>
        <taxon>Stramenopiles</taxon>
        <taxon>Ochrophyta</taxon>
        <taxon>PX clade</taxon>
        <taxon>Phaeophyceae</taxon>
        <taxon>Ectocarpales</taxon>
        <taxon>Ectocarpaceae</taxon>
        <taxon>Ectocarpus</taxon>
    </lineage>
</organism>
<protein>
    <submittedName>
        <fullName evidence="1">Uncharacterized protein</fullName>
    </submittedName>
</protein>
<dbReference type="EMBL" id="FN649743">
    <property type="protein sequence ID" value="CBJ26767.1"/>
    <property type="molecule type" value="Genomic_DNA"/>
</dbReference>
<gene>
    <name evidence="1" type="ORF">Esi_0045_0022</name>
</gene>
<sequence length="103" mass="11271">MDSWVRPIRSFLLPTSRRGGRTRRSGRLHAAREARLRVGPRYPGRNLHSAPNLPDVQALCGPQQAYRAGVNEATSPSAGIQTESARLGQARFGNAGAPWRARV</sequence>
<dbReference type="AlphaFoldDB" id="D7G1F9"/>
<dbReference type="InParanoid" id="D7G1F9"/>